<proteinExistence type="predicted"/>
<dbReference type="AlphaFoldDB" id="A0A1W1EI04"/>
<reference evidence="1" key="1">
    <citation type="submission" date="2016-10" db="EMBL/GenBank/DDBJ databases">
        <authorList>
            <person name="de Groot N.N."/>
        </authorList>
    </citation>
    <scope>NUCLEOTIDE SEQUENCE</scope>
</reference>
<organism evidence="1">
    <name type="scientific">hydrothermal vent metagenome</name>
    <dbReference type="NCBI Taxonomy" id="652676"/>
    <lineage>
        <taxon>unclassified sequences</taxon>
        <taxon>metagenomes</taxon>
        <taxon>ecological metagenomes</taxon>
    </lineage>
</organism>
<gene>
    <name evidence="1" type="ORF">MNB_SV-15-787</name>
</gene>
<protein>
    <submittedName>
        <fullName evidence="1">Uncharacterized protein</fullName>
    </submittedName>
</protein>
<accession>A0A1W1EI04</accession>
<evidence type="ECO:0000313" key="1">
    <source>
        <dbReference type="EMBL" id="SHO80432.1"/>
    </source>
</evidence>
<dbReference type="EMBL" id="FRYL01000008">
    <property type="protein sequence ID" value="SHO80432.1"/>
    <property type="molecule type" value="Genomic_DNA"/>
</dbReference>
<name>A0A1W1EI04_9ZZZZ</name>
<sequence>MNRVVILIMIMLNLIVAKEIEYQSIEGCSKPSSYLSMSYKMEDNNSINSNIDIEINFISQNDTKIVSINIKEDRELNIISINKSYKELENRDRYDINITTQSLVEGKFYITLYTTTTYNGNFRYKSFIIPIQIGTPKIKYRDRKSDNNFIIYRGVETIGSL</sequence>